<evidence type="ECO:0000259" key="1">
    <source>
        <dbReference type="Pfam" id="PF12146"/>
    </source>
</evidence>
<gene>
    <name evidence="2" type="ORF">NWE54_16325</name>
</gene>
<keyword evidence="2" id="KW-0378">Hydrolase</keyword>
<dbReference type="AlphaFoldDB" id="A0A9E7ZV73"/>
<proteinExistence type="predicted"/>
<dbReference type="Pfam" id="PF12146">
    <property type="entry name" value="Hydrolase_4"/>
    <property type="match status" value="1"/>
</dbReference>
<sequence>MAEAAFFADPDYPVPGHGKTWLATTRDGASLRFASWRPTVKPVRGTVVLVQGRAEFIERYSETVAELRRRGFHVLAFDWRGQGGSQRFVRRTRKGHVGRLRHYEADLALVMAEMQAKLPSPHFVLSHSMGAALCLDAARSNALPVARMVALAPMLDIAMIAHPGRAKILASLLYWLGFGRAFVPGGGDTAIATKPFEGNRLTSDPVRYARNARLSAAARELSIGDPTIAWIRTAFRLMARLAVPSAALEVKVPTLIIAAGRDPVVSTPAIERFAARLKTGSALVLPTSRHEILMENDDIRAQFWAAFDAFIPGEDQALPGSAGEPGHGGLMQRLVAGREDASAPGSTAAVP</sequence>
<organism evidence="2">
    <name type="scientific">Bosea sp. NBC_00436</name>
    <dbReference type="NCBI Taxonomy" id="2969620"/>
    <lineage>
        <taxon>Bacteria</taxon>
        <taxon>Pseudomonadati</taxon>
        <taxon>Pseudomonadota</taxon>
        <taxon>Alphaproteobacteria</taxon>
        <taxon>Hyphomicrobiales</taxon>
        <taxon>Boseaceae</taxon>
        <taxon>Bosea</taxon>
    </lineage>
</organism>
<dbReference type="Gene3D" id="3.40.50.1820">
    <property type="entry name" value="alpha/beta hydrolase"/>
    <property type="match status" value="1"/>
</dbReference>
<dbReference type="PANTHER" id="PTHR11614">
    <property type="entry name" value="PHOSPHOLIPASE-RELATED"/>
    <property type="match status" value="1"/>
</dbReference>
<dbReference type="GO" id="GO:0016787">
    <property type="term" value="F:hydrolase activity"/>
    <property type="evidence" value="ECO:0007669"/>
    <property type="project" value="UniProtKB-KW"/>
</dbReference>
<dbReference type="SUPFAM" id="SSF53474">
    <property type="entry name" value="alpha/beta-Hydrolases"/>
    <property type="match status" value="1"/>
</dbReference>
<dbReference type="InterPro" id="IPR029058">
    <property type="entry name" value="AB_hydrolase_fold"/>
</dbReference>
<protein>
    <submittedName>
        <fullName evidence="2">Alpha/beta hydrolase</fullName>
    </submittedName>
</protein>
<accession>A0A9E7ZV73</accession>
<dbReference type="EMBL" id="CP102774">
    <property type="protein sequence ID" value="UZF85389.1"/>
    <property type="molecule type" value="Genomic_DNA"/>
</dbReference>
<dbReference type="InterPro" id="IPR022742">
    <property type="entry name" value="Hydrolase_4"/>
</dbReference>
<reference evidence="2" key="1">
    <citation type="submission" date="2022-08" db="EMBL/GenBank/DDBJ databases">
        <title>Complete Genome Sequences of 2 Bosea sp. soil isolates.</title>
        <authorList>
            <person name="Alvarez Arevalo M."/>
            <person name="Sterndorff E.B."/>
            <person name="Faurdal D."/>
            <person name="Joergensen T.S."/>
            <person name="Weber T."/>
        </authorList>
    </citation>
    <scope>NUCLEOTIDE SEQUENCE</scope>
    <source>
        <strain evidence="2">NBC_00436</strain>
    </source>
</reference>
<evidence type="ECO:0000313" key="2">
    <source>
        <dbReference type="EMBL" id="UZF85389.1"/>
    </source>
</evidence>
<name>A0A9E7ZV73_9HYPH</name>
<dbReference type="InterPro" id="IPR051044">
    <property type="entry name" value="MAG_DAG_Lipase"/>
</dbReference>
<feature type="domain" description="Serine aminopeptidase S33" evidence="1">
    <location>
        <begin position="42"/>
        <end position="297"/>
    </location>
</feature>